<reference evidence="5 6" key="1">
    <citation type="journal article" date="2018" name="Sci. Rep.">
        <title>Raphidocelis subcapitata (=Pseudokirchneriella subcapitata) provides an insight into genome evolution and environmental adaptations in the Sphaeropleales.</title>
        <authorList>
            <person name="Suzuki S."/>
            <person name="Yamaguchi H."/>
            <person name="Nakajima N."/>
            <person name="Kawachi M."/>
        </authorList>
    </citation>
    <scope>NUCLEOTIDE SEQUENCE [LARGE SCALE GENOMIC DNA]</scope>
    <source>
        <strain evidence="5 6">NIES-35</strain>
    </source>
</reference>
<name>A0A2V0PIP9_9CHLO</name>
<keyword evidence="6" id="KW-1185">Reference proteome</keyword>
<keyword evidence="1" id="KW-0479">Metal-binding</keyword>
<feature type="domain" description="MYND-type" evidence="4">
    <location>
        <begin position="648"/>
        <end position="694"/>
    </location>
</feature>
<evidence type="ECO:0000259" key="4">
    <source>
        <dbReference type="Pfam" id="PF01753"/>
    </source>
</evidence>
<evidence type="ECO:0000313" key="5">
    <source>
        <dbReference type="EMBL" id="GBF96935.1"/>
    </source>
</evidence>
<organism evidence="5 6">
    <name type="scientific">Raphidocelis subcapitata</name>
    <dbReference type="NCBI Taxonomy" id="307507"/>
    <lineage>
        <taxon>Eukaryota</taxon>
        <taxon>Viridiplantae</taxon>
        <taxon>Chlorophyta</taxon>
        <taxon>core chlorophytes</taxon>
        <taxon>Chlorophyceae</taxon>
        <taxon>CS clade</taxon>
        <taxon>Sphaeropleales</taxon>
        <taxon>Selenastraceae</taxon>
        <taxon>Raphidocelis</taxon>
    </lineage>
</organism>
<gene>
    <name evidence="5" type="ORF">Rsub_09015</name>
</gene>
<dbReference type="InterPro" id="IPR011989">
    <property type="entry name" value="ARM-like"/>
</dbReference>
<dbReference type="EMBL" id="BDRX01000089">
    <property type="protein sequence ID" value="GBF96935.1"/>
    <property type="molecule type" value="Genomic_DNA"/>
</dbReference>
<dbReference type="Pfam" id="PF01753">
    <property type="entry name" value="zf-MYND"/>
    <property type="match status" value="1"/>
</dbReference>
<evidence type="ECO:0000313" key="6">
    <source>
        <dbReference type="Proteomes" id="UP000247498"/>
    </source>
</evidence>
<dbReference type="SMART" id="SM00185">
    <property type="entry name" value="ARM"/>
    <property type="match status" value="4"/>
</dbReference>
<dbReference type="Proteomes" id="UP000247498">
    <property type="component" value="Unassembled WGS sequence"/>
</dbReference>
<dbReference type="AlphaFoldDB" id="A0A2V0PIP9"/>
<dbReference type="InterPro" id="IPR016024">
    <property type="entry name" value="ARM-type_fold"/>
</dbReference>
<sequence>MAPLTIEEMRRRIDSEPGFLEELAARLRGPEKADTALAIASAAEAHAQKLAACRPLMAALVAALGSDDAAVARPASTALARMAVNDPVAAPQRAADAGALPALLAAAARSQSGGDDATLAEALQALGDITYRVRSPLAALLAVTPGAQRLLVDCLTSGRAAATVAAVPLQNICHVDWEHAQRVANEPGAMAGLVAALRSPRVGAAGAAACALSCMAGVGQSFNQAAWPAEATAIARRIGAEVDALPALASLLRLRGEGTSPVVNAAGVVAAIAAVDAGHAQRVAREPGLLAGLQALLGHEKPNAAYNAAFALFRIAFTGAAHAVAAADGAIDALAAAALGGAAAAQAHKALATIACDPRAARGIAQSPGTVGALAAAQGSASYAGFTLSRAVRAGGAEAAGRVLAARGALASLTAALRVPGQVGVSALMLADAIAESGPGPARRLADGGVVPPLAAALRSADSEILAGSVRTLLSIANADKALATRVAEEGGVAEGLAAAIDGPCHNAAVNAACLVGSASNASGAAARRLARTPSLMAAAARAACTARFPAAFLSLQAALTAMAGAGAAAEVAAALTFFRREAAKDDGPGMARACQLLSSPPLSLPAEPVAVLARSADAAAALEARAVALEALARAAAGEALARPAACAACGQVAGGGVKLAACAGCAGGPAGRVAYCGGDCQRAARPAHRPYCQAVAAARSAGLVPPRHRP</sequence>
<dbReference type="InParanoid" id="A0A2V0PIP9"/>
<comment type="caution">
    <text evidence="5">The sequence shown here is derived from an EMBL/GenBank/DDBJ whole genome shotgun (WGS) entry which is preliminary data.</text>
</comment>
<evidence type="ECO:0000256" key="1">
    <source>
        <dbReference type="ARBA" id="ARBA00022723"/>
    </source>
</evidence>
<accession>A0A2V0PIP9</accession>
<evidence type="ECO:0000256" key="3">
    <source>
        <dbReference type="ARBA" id="ARBA00022833"/>
    </source>
</evidence>
<keyword evidence="3" id="KW-0862">Zinc</keyword>
<dbReference type="SUPFAM" id="SSF144232">
    <property type="entry name" value="HIT/MYND zinc finger-like"/>
    <property type="match status" value="1"/>
</dbReference>
<proteinExistence type="predicted"/>
<dbReference type="GO" id="GO:0008270">
    <property type="term" value="F:zinc ion binding"/>
    <property type="evidence" value="ECO:0007669"/>
    <property type="project" value="UniProtKB-KW"/>
</dbReference>
<dbReference type="Gene3D" id="1.25.10.10">
    <property type="entry name" value="Leucine-rich Repeat Variant"/>
    <property type="match status" value="2"/>
</dbReference>
<protein>
    <recommendedName>
        <fullName evidence="4">MYND-type domain-containing protein</fullName>
    </recommendedName>
</protein>
<dbReference type="InterPro" id="IPR000225">
    <property type="entry name" value="Armadillo"/>
</dbReference>
<dbReference type="Gene3D" id="6.10.140.2220">
    <property type="match status" value="1"/>
</dbReference>
<keyword evidence="2" id="KW-0863">Zinc-finger</keyword>
<dbReference type="InterPro" id="IPR002893">
    <property type="entry name" value="Znf_MYND"/>
</dbReference>
<dbReference type="SUPFAM" id="SSF48371">
    <property type="entry name" value="ARM repeat"/>
    <property type="match status" value="2"/>
</dbReference>
<evidence type="ECO:0000256" key="2">
    <source>
        <dbReference type="ARBA" id="ARBA00022771"/>
    </source>
</evidence>